<dbReference type="PANTHER" id="PTHR46082">
    <property type="entry name" value="ATP/GTP-BINDING PROTEIN-RELATED"/>
    <property type="match status" value="1"/>
</dbReference>
<dbReference type="SUPFAM" id="SSF53167">
    <property type="entry name" value="Purine and uridine phosphorylases"/>
    <property type="match status" value="1"/>
</dbReference>
<dbReference type="AlphaFoldDB" id="A0A8H7TEF1"/>
<protein>
    <recommendedName>
        <fullName evidence="4">Nucleoside phosphorylase domain-containing protein</fullName>
    </recommendedName>
</protein>
<dbReference type="OrthoDB" id="1577640at2759"/>
<dbReference type="EMBL" id="JAFJYH010000150">
    <property type="protein sequence ID" value="KAG4417620.1"/>
    <property type="molecule type" value="Genomic_DNA"/>
</dbReference>
<keyword evidence="1" id="KW-1133">Transmembrane helix</keyword>
<dbReference type="InterPro" id="IPR035994">
    <property type="entry name" value="Nucleoside_phosphorylase_sf"/>
</dbReference>
<keyword evidence="3" id="KW-1185">Reference proteome</keyword>
<reference evidence="2" key="1">
    <citation type="submission" date="2021-02" db="EMBL/GenBank/DDBJ databases">
        <title>Genome sequence Cadophora malorum strain M34.</title>
        <authorList>
            <person name="Stefanovic E."/>
            <person name="Vu D."/>
            <person name="Scully C."/>
            <person name="Dijksterhuis J."/>
            <person name="Roader J."/>
            <person name="Houbraken J."/>
        </authorList>
    </citation>
    <scope>NUCLEOTIDE SEQUENCE</scope>
    <source>
        <strain evidence="2">M34</strain>
    </source>
</reference>
<accession>A0A8H7TEF1</accession>
<sequence length="474" mass="53217">MEETTSIPRLKIERKNVSFKCRDYNVAWLCALHDPELLAARLMLDEEHDAPSFDTRYDSNTYICGKSAGHHVVMACLPIGRSGNVNSSHLAGPLFSTFPNIKITLLVGIGGGVPRKFPRNVREDIYLGDVVVGFHKDGGPSVVQHDHGRWKPDNTFEHLGSVNNLDYHIEQALTILISNHQLGQTDFPSHVSRLDGLRIEGSETESTFAYRKPEKDRLFRPGYNHVGEYNSECRECDPQQLVKRTEHKDTRPKNYFQFHLGTVASGNAVIQDGKKRDSTSQKCSDAYCFEVEAVGISLSSRCLVVRGIADYADSHKNDDWKGTTAGNAAAFGREFLRTMNPGKLEELSGIFSDRNHDIAAEGSQSISDSCIQQPEVHPPLLKVLSIEEPRNKHIGWGSTLIRNPRGRVVVGIASLIVCGIIVVIAQVSRIRTACGEYDNYLCRQYLYQLFIYFLHKQSTYSDHNIEASNRWLEL</sequence>
<dbReference type="Gene3D" id="3.40.50.1580">
    <property type="entry name" value="Nucleoside phosphorylase domain"/>
    <property type="match status" value="1"/>
</dbReference>
<evidence type="ECO:0008006" key="4">
    <source>
        <dbReference type="Google" id="ProtNLM"/>
    </source>
</evidence>
<evidence type="ECO:0000313" key="3">
    <source>
        <dbReference type="Proteomes" id="UP000664132"/>
    </source>
</evidence>
<feature type="transmembrane region" description="Helical" evidence="1">
    <location>
        <begin position="408"/>
        <end position="427"/>
    </location>
</feature>
<keyword evidence="1" id="KW-0472">Membrane</keyword>
<comment type="caution">
    <text evidence="2">The sequence shown here is derived from an EMBL/GenBank/DDBJ whole genome shotgun (WGS) entry which is preliminary data.</text>
</comment>
<proteinExistence type="predicted"/>
<evidence type="ECO:0000256" key="1">
    <source>
        <dbReference type="SAM" id="Phobius"/>
    </source>
</evidence>
<name>A0A8H7TEF1_9HELO</name>
<dbReference type="InterPro" id="IPR053137">
    <property type="entry name" value="NLR-like"/>
</dbReference>
<evidence type="ECO:0000313" key="2">
    <source>
        <dbReference type="EMBL" id="KAG4417620.1"/>
    </source>
</evidence>
<keyword evidence="1" id="KW-0812">Transmembrane</keyword>
<gene>
    <name evidence="2" type="ORF">IFR04_009265</name>
</gene>
<dbReference type="PANTHER" id="PTHR46082:SF6">
    <property type="entry name" value="AAA+ ATPASE DOMAIN-CONTAINING PROTEIN-RELATED"/>
    <property type="match status" value="1"/>
</dbReference>
<dbReference type="Proteomes" id="UP000664132">
    <property type="component" value="Unassembled WGS sequence"/>
</dbReference>
<dbReference type="GO" id="GO:0009116">
    <property type="term" value="P:nucleoside metabolic process"/>
    <property type="evidence" value="ECO:0007669"/>
    <property type="project" value="InterPro"/>
</dbReference>
<dbReference type="GO" id="GO:0003824">
    <property type="term" value="F:catalytic activity"/>
    <property type="evidence" value="ECO:0007669"/>
    <property type="project" value="InterPro"/>
</dbReference>
<organism evidence="2 3">
    <name type="scientific">Cadophora malorum</name>
    <dbReference type="NCBI Taxonomy" id="108018"/>
    <lineage>
        <taxon>Eukaryota</taxon>
        <taxon>Fungi</taxon>
        <taxon>Dikarya</taxon>
        <taxon>Ascomycota</taxon>
        <taxon>Pezizomycotina</taxon>
        <taxon>Leotiomycetes</taxon>
        <taxon>Helotiales</taxon>
        <taxon>Ploettnerulaceae</taxon>
        <taxon>Cadophora</taxon>
    </lineage>
</organism>